<evidence type="ECO:0000313" key="2">
    <source>
        <dbReference type="Proteomes" id="UP000189701"/>
    </source>
</evidence>
<protein>
    <submittedName>
        <fullName evidence="3">Uncharacterized protein LOC104242434</fullName>
    </submittedName>
</protein>
<accession>A0A1U7Y1G6</accession>
<name>A0A1U7Y1G6_NICSY</name>
<dbReference type="RefSeq" id="XP_009795786.1">
    <property type="nucleotide sequence ID" value="XM_009797484.1"/>
</dbReference>
<feature type="domain" description="Reverse transcriptase" evidence="1">
    <location>
        <begin position="94"/>
        <end position="272"/>
    </location>
</feature>
<dbReference type="eggNOG" id="KOG1075">
    <property type="taxonomic scope" value="Eukaryota"/>
</dbReference>
<organism evidence="2 3">
    <name type="scientific">Nicotiana sylvestris</name>
    <name type="common">Wood tobacco</name>
    <name type="synonym">South American tobacco</name>
    <dbReference type="NCBI Taxonomy" id="4096"/>
    <lineage>
        <taxon>Eukaryota</taxon>
        <taxon>Viridiplantae</taxon>
        <taxon>Streptophyta</taxon>
        <taxon>Embryophyta</taxon>
        <taxon>Tracheophyta</taxon>
        <taxon>Spermatophyta</taxon>
        <taxon>Magnoliopsida</taxon>
        <taxon>eudicotyledons</taxon>
        <taxon>Gunneridae</taxon>
        <taxon>Pentapetalae</taxon>
        <taxon>asterids</taxon>
        <taxon>lamiids</taxon>
        <taxon>Solanales</taxon>
        <taxon>Solanaceae</taxon>
        <taxon>Nicotianoideae</taxon>
        <taxon>Nicotianeae</taxon>
        <taxon>Nicotiana</taxon>
    </lineage>
</organism>
<reference evidence="2" key="1">
    <citation type="journal article" date="2013" name="Genome Biol.">
        <title>Reference genomes and transcriptomes of Nicotiana sylvestris and Nicotiana tomentosiformis.</title>
        <authorList>
            <person name="Sierro N."/>
            <person name="Battey J.N."/>
            <person name="Ouadi S."/>
            <person name="Bovet L."/>
            <person name="Goepfert S."/>
            <person name="Bakaher N."/>
            <person name="Peitsch M.C."/>
            <person name="Ivanov N.V."/>
        </authorList>
    </citation>
    <scope>NUCLEOTIDE SEQUENCE [LARGE SCALE GENOMIC DNA]</scope>
</reference>
<proteinExistence type="predicted"/>
<dbReference type="Pfam" id="PF00078">
    <property type="entry name" value="RVT_1"/>
    <property type="match status" value="1"/>
</dbReference>
<dbReference type="InterPro" id="IPR000477">
    <property type="entry name" value="RT_dom"/>
</dbReference>
<dbReference type="Proteomes" id="UP000189701">
    <property type="component" value="Unplaced"/>
</dbReference>
<reference evidence="3" key="2">
    <citation type="submission" date="2025-08" db="UniProtKB">
        <authorList>
            <consortium name="RefSeq"/>
        </authorList>
    </citation>
    <scope>IDENTIFICATION</scope>
    <source>
        <tissue evidence="3">Leaf</tissue>
    </source>
</reference>
<gene>
    <name evidence="3" type="primary">LOC104242434</name>
</gene>
<evidence type="ECO:0000259" key="1">
    <source>
        <dbReference type="Pfam" id="PF00078"/>
    </source>
</evidence>
<dbReference type="PANTHER" id="PTHR46238:SF8">
    <property type="entry name" value="ENDONUCLEASE_EXONUCLEASE_PHOSPHATASE DOMAIN-CONTAINING PROTEIN"/>
    <property type="match status" value="1"/>
</dbReference>
<sequence>MLEELEYSERQRDFGYCRHIRVGEVIRAMRRMSRGRAIGPNEIPVELWKSVSKEGLEWIARLFNVIFRTKKIPEDWRRSTIIPMYRNKGDVQNYTNYKGIKLLSHTMKVWEMMIEGRLRRCVSISENQFGFMPERSTTEAIHIVRKLVEQYRVVNKDCIWCALAWRKPMTKSQREVIWRYLEARGVHVAYIRVIQDLYDRSKTRVRTTEGDSDYFPVEMGLHQGSTLIPFLFFLEMDSLTRHIQGEVPWYLLFAYDIVLIDETRCGVNERLEEADGNVRLDTQVIPRRESFKYLRSIIQKDWEIDEDFTHRIRAEWMKWRLASDVLCDKNMLLRPKEYWPVKNSHVQQMKVAETRILRWMCGHNRLDRIRNEIIRDKVGVALMEAKMRKARLIWFGHVKRRSTDAPIRRCERLALGGGRRDRGRTKKSWGEVIRREMAQLELTEDMTLDRKVWRLKIRIKG</sequence>
<dbReference type="AlphaFoldDB" id="A0A1U7Y1G6"/>
<dbReference type="PANTHER" id="PTHR46238">
    <property type="entry name" value="REVERSE TRANSCRIPTASE DOMAIN-CONTAINING PROTEIN"/>
    <property type="match status" value="1"/>
</dbReference>
<keyword evidence="2" id="KW-1185">Reference proteome</keyword>
<evidence type="ECO:0000313" key="3">
    <source>
        <dbReference type="RefSeq" id="XP_009795786.1"/>
    </source>
</evidence>